<protein>
    <recommendedName>
        <fullName evidence="3">Reverse transcriptase Ty1/copia-type domain-containing protein</fullName>
    </recommendedName>
</protein>
<keyword evidence="2" id="KW-1185">Reference proteome</keyword>
<evidence type="ECO:0008006" key="3">
    <source>
        <dbReference type="Google" id="ProtNLM"/>
    </source>
</evidence>
<dbReference type="EMBL" id="LSRX01001441">
    <property type="protein sequence ID" value="OLP79863.1"/>
    <property type="molecule type" value="Genomic_DNA"/>
</dbReference>
<organism evidence="1 2">
    <name type="scientific">Symbiodinium microadriaticum</name>
    <name type="common">Dinoflagellate</name>
    <name type="synonym">Zooxanthella microadriatica</name>
    <dbReference type="NCBI Taxonomy" id="2951"/>
    <lineage>
        <taxon>Eukaryota</taxon>
        <taxon>Sar</taxon>
        <taxon>Alveolata</taxon>
        <taxon>Dinophyceae</taxon>
        <taxon>Suessiales</taxon>
        <taxon>Symbiodiniaceae</taxon>
        <taxon>Symbiodinium</taxon>
    </lineage>
</organism>
<accession>A0A1Q9CAA0</accession>
<proteinExistence type="predicted"/>
<dbReference type="AlphaFoldDB" id="A0A1Q9CAA0"/>
<dbReference type="OrthoDB" id="406011at2759"/>
<sequence length="711" mass="80998">MLLIKSLFSRCFGVSLPLTEQQDVRRLEFDCFEEETLQEEEEGASEDSFPEQPVLWELWIPDPQTGEQRVLRSEDSDVSEARALYKSEPVHTPKVELLLDGLQEPLQVVHTVDPRDAEQRIEKWMPAIRKEIGVIEKAVRRLPPAEMRSGGWLRRKDVKVVPSKFVFTVKPPDPAESEASLASKGQACHKRKARLVACGNHVPGTGSEVYASGAAAETLRCFVVISSKRRWCIGSIDVTSAFLLTPIPQGKSFPVFALTPPRLLVRLGLAEEGELWILTCVVDGVELQLQQGRLDPNWWRVVRSKEVIAALILPFLKNRGEKRESLMLPANEKKQDFGTVVRWFGAKDLWLYPQGEAALQNVMRQRGRSSIGTISGQENPAELGTKPLTGQRMRELLYLLGASADDHEEYGLEDYKISVDKEILIRSALYDKCRENEAMERALKEAFFCWHQTVLNMGASESSAPPDHATVDRVVKMATKDAVEKATVNQLWEKWEKDAESKGEQLPDYVPLWWPWTRFWYGRARPPRWVEGATIVHEDDSGQLWETHVDVRLHEGRRSFVHNWTRKKICWNSFAGCDGIGVPSSPAAELSNLSVAPQYKSGFAWSIRWAAWSPHSPPLGLQKKEYENVDADVAHQLGTFVTKSFKESQDRSSCLSCSTRPKSYIKSLTVYERDPSDRRYRMTVDLDHDRDSSYSHVWYNKEKQWCGCVWC</sequence>
<dbReference type="Proteomes" id="UP000186817">
    <property type="component" value="Unassembled WGS sequence"/>
</dbReference>
<reference evidence="1 2" key="1">
    <citation type="submission" date="2016-02" db="EMBL/GenBank/DDBJ databases">
        <title>Genome analysis of coral dinoflagellate symbionts highlights evolutionary adaptations to a symbiotic lifestyle.</title>
        <authorList>
            <person name="Aranda M."/>
            <person name="Li Y."/>
            <person name="Liew Y.J."/>
            <person name="Baumgarten S."/>
            <person name="Simakov O."/>
            <person name="Wilson M."/>
            <person name="Piel J."/>
            <person name="Ashoor H."/>
            <person name="Bougouffa S."/>
            <person name="Bajic V.B."/>
            <person name="Ryu T."/>
            <person name="Ravasi T."/>
            <person name="Bayer T."/>
            <person name="Micklem G."/>
            <person name="Kim H."/>
            <person name="Bhak J."/>
            <person name="Lajeunesse T.C."/>
            <person name="Voolstra C.R."/>
        </authorList>
    </citation>
    <scope>NUCLEOTIDE SEQUENCE [LARGE SCALE GENOMIC DNA]</scope>
    <source>
        <strain evidence="1 2">CCMP2467</strain>
    </source>
</reference>
<gene>
    <name evidence="1" type="ORF">AK812_SmicGene39819</name>
</gene>
<evidence type="ECO:0000313" key="2">
    <source>
        <dbReference type="Proteomes" id="UP000186817"/>
    </source>
</evidence>
<evidence type="ECO:0000313" key="1">
    <source>
        <dbReference type="EMBL" id="OLP79863.1"/>
    </source>
</evidence>
<name>A0A1Q9CAA0_SYMMI</name>
<comment type="caution">
    <text evidence="1">The sequence shown here is derived from an EMBL/GenBank/DDBJ whole genome shotgun (WGS) entry which is preliminary data.</text>
</comment>